<dbReference type="PROSITE" id="PS50297">
    <property type="entry name" value="ANK_REP_REGION"/>
    <property type="match status" value="2"/>
</dbReference>
<evidence type="ECO:0000313" key="6">
    <source>
        <dbReference type="Proteomes" id="UP000281553"/>
    </source>
</evidence>
<dbReference type="AlphaFoldDB" id="A0A3P7M1V6"/>
<feature type="repeat" description="ANK" evidence="3">
    <location>
        <begin position="51"/>
        <end position="83"/>
    </location>
</feature>
<dbReference type="SUPFAM" id="SSF48403">
    <property type="entry name" value="Ankyrin repeat"/>
    <property type="match status" value="1"/>
</dbReference>
<keyword evidence="1" id="KW-0677">Repeat</keyword>
<gene>
    <name evidence="5" type="ORF">DILT_LOCUS14226</name>
</gene>
<dbReference type="Gene3D" id="1.25.40.20">
    <property type="entry name" value="Ankyrin repeat-containing domain"/>
    <property type="match status" value="1"/>
</dbReference>
<protein>
    <submittedName>
        <fullName evidence="5">Uncharacterized protein</fullName>
    </submittedName>
</protein>
<feature type="repeat" description="ANK" evidence="3">
    <location>
        <begin position="84"/>
        <end position="111"/>
    </location>
</feature>
<keyword evidence="6" id="KW-1185">Reference proteome</keyword>
<dbReference type="PRINTS" id="PR01415">
    <property type="entry name" value="ANKYRIN"/>
</dbReference>
<dbReference type="InterPro" id="IPR002110">
    <property type="entry name" value="Ankyrin_rpt"/>
</dbReference>
<accession>A0A3P7M1V6</accession>
<evidence type="ECO:0000256" key="4">
    <source>
        <dbReference type="SAM" id="MobiDB-lite"/>
    </source>
</evidence>
<dbReference type="InterPro" id="IPR036770">
    <property type="entry name" value="Ankyrin_rpt-contain_sf"/>
</dbReference>
<dbReference type="PANTHER" id="PTHR24171">
    <property type="entry name" value="ANKYRIN REPEAT DOMAIN-CONTAINING PROTEIN 39-RELATED"/>
    <property type="match status" value="1"/>
</dbReference>
<reference evidence="5 6" key="1">
    <citation type="submission" date="2018-11" db="EMBL/GenBank/DDBJ databases">
        <authorList>
            <consortium name="Pathogen Informatics"/>
        </authorList>
    </citation>
    <scope>NUCLEOTIDE SEQUENCE [LARGE SCALE GENOMIC DNA]</scope>
</reference>
<evidence type="ECO:0000256" key="3">
    <source>
        <dbReference type="PROSITE-ProRule" id="PRU00023"/>
    </source>
</evidence>
<keyword evidence="2 3" id="KW-0040">ANK repeat</keyword>
<dbReference type="OrthoDB" id="6235521at2759"/>
<name>A0A3P7M1V6_DIBLA</name>
<dbReference type="Proteomes" id="UP000281553">
    <property type="component" value="Unassembled WGS sequence"/>
</dbReference>
<evidence type="ECO:0000256" key="1">
    <source>
        <dbReference type="ARBA" id="ARBA00022737"/>
    </source>
</evidence>
<dbReference type="EMBL" id="UYRU01073321">
    <property type="protein sequence ID" value="VDN23274.1"/>
    <property type="molecule type" value="Genomic_DNA"/>
</dbReference>
<evidence type="ECO:0000313" key="5">
    <source>
        <dbReference type="EMBL" id="VDN23274.1"/>
    </source>
</evidence>
<proteinExistence type="predicted"/>
<feature type="region of interest" description="Disordered" evidence="4">
    <location>
        <begin position="161"/>
        <end position="182"/>
    </location>
</feature>
<evidence type="ECO:0000256" key="2">
    <source>
        <dbReference type="ARBA" id="ARBA00023043"/>
    </source>
</evidence>
<dbReference type="PROSITE" id="PS50088">
    <property type="entry name" value="ANK_REPEAT"/>
    <property type="match status" value="2"/>
</dbReference>
<dbReference type="Pfam" id="PF12796">
    <property type="entry name" value="Ank_2"/>
    <property type="match status" value="1"/>
</dbReference>
<organism evidence="5 6">
    <name type="scientific">Dibothriocephalus latus</name>
    <name type="common">Fish tapeworm</name>
    <name type="synonym">Diphyllobothrium latum</name>
    <dbReference type="NCBI Taxonomy" id="60516"/>
    <lineage>
        <taxon>Eukaryota</taxon>
        <taxon>Metazoa</taxon>
        <taxon>Spiralia</taxon>
        <taxon>Lophotrochozoa</taxon>
        <taxon>Platyhelminthes</taxon>
        <taxon>Cestoda</taxon>
        <taxon>Eucestoda</taxon>
        <taxon>Diphyllobothriidea</taxon>
        <taxon>Diphyllobothriidae</taxon>
        <taxon>Dibothriocephalus</taxon>
    </lineage>
</organism>
<sequence>MADDEEEVVINYPRVHYFLEEEMCAAAAENKLSQLRRILMERVDPNWLNGFGLSPLHIAADKGHFEIMKMLVCNKATVDIENRSGVTPLHLAARGDHYKCAQLLLLAGADVFKECWSLCTPREFAPKNSKTRWLLEKREQGVIPDPKDVFEMNVEPIVPKFAIPQPEPDPKARNKPMPKQKK</sequence>
<dbReference type="SMART" id="SM00248">
    <property type="entry name" value="ANK"/>
    <property type="match status" value="2"/>
</dbReference>
<feature type="compositionally biased region" description="Basic residues" evidence="4">
    <location>
        <begin position="173"/>
        <end position="182"/>
    </location>
</feature>